<dbReference type="InterPro" id="IPR014710">
    <property type="entry name" value="RmlC-like_jellyroll"/>
</dbReference>
<accession>A0ABU7XDR9</accession>
<dbReference type="InterPro" id="IPR011051">
    <property type="entry name" value="RmlC_Cupin_sf"/>
</dbReference>
<keyword evidence="3" id="KW-1185">Reference proteome</keyword>
<organism evidence="2 3">
    <name type="scientific">Peptoniphilus grossensis</name>
    <dbReference type="NCBI Taxonomy" id="1465756"/>
    <lineage>
        <taxon>Bacteria</taxon>
        <taxon>Bacillati</taxon>
        <taxon>Bacillota</taxon>
        <taxon>Tissierellia</taxon>
        <taxon>Tissierellales</taxon>
        <taxon>Peptoniphilaceae</taxon>
        <taxon>Peptoniphilus</taxon>
    </lineage>
</organism>
<dbReference type="RefSeq" id="WP_332087614.1">
    <property type="nucleotide sequence ID" value="NZ_JARBCY010000048.1"/>
</dbReference>
<sequence>MKNIAKNKKMTFEEMIVLKDLHTISKKISDGKDHTLILFSLSRGSDISGEFYDEGKIYFLLEGKLKFNDISIGKGDCIAFSPKTLFNIFAIEDSFLIEVTISGKEYKMENLIKGEIINLKDSISYVDGAISNIDIVSKENLKIMVMAFDKGEGLSPHSAPGDALVIPLEGEAILSVGDKSYEIKVGEQLVFPKNIEHSVRAKTKYKMLLILSID</sequence>
<dbReference type="EMBL" id="JARBCY010000048">
    <property type="protein sequence ID" value="MEF3318588.1"/>
    <property type="molecule type" value="Genomic_DNA"/>
</dbReference>
<name>A0ABU7XDR9_9FIRM</name>
<evidence type="ECO:0000259" key="1">
    <source>
        <dbReference type="Pfam" id="PF07883"/>
    </source>
</evidence>
<dbReference type="PANTHER" id="PTHR37694">
    <property type="entry name" value="SLR8022 PROTEIN"/>
    <property type="match status" value="1"/>
</dbReference>
<dbReference type="SUPFAM" id="SSF51182">
    <property type="entry name" value="RmlC-like cupins"/>
    <property type="match status" value="1"/>
</dbReference>
<dbReference type="Proteomes" id="UP001328425">
    <property type="component" value="Unassembled WGS sequence"/>
</dbReference>
<protein>
    <submittedName>
        <fullName evidence="2">Cupin domain-containing protein</fullName>
    </submittedName>
</protein>
<evidence type="ECO:0000313" key="2">
    <source>
        <dbReference type="EMBL" id="MEF3318588.1"/>
    </source>
</evidence>
<proteinExistence type="predicted"/>
<dbReference type="Pfam" id="PF07883">
    <property type="entry name" value="Cupin_2"/>
    <property type="match status" value="1"/>
</dbReference>
<reference evidence="2 3" key="1">
    <citation type="submission" date="2022-11" db="EMBL/GenBank/DDBJ databases">
        <title>The First Case of Preauricular Fistular Abscess Caused by Peptoniphilus grossensis.</title>
        <authorList>
            <person name="Byun J.-H."/>
        </authorList>
    </citation>
    <scope>NUCLEOTIDE SEQUENCE [LARGE SCALE GENOMIC DNA]</scope>
    <source>
        <strain evidence="2 3">GYB008</strain>
    </source>
</reference>
<dbReference type="InterPro" id="IPR013096">
    <property type="entry name" value="Cupin_2"/>
</dbReference>
<dbReference type="CDD" id="cd02230">
    <property type="entry name" value="cupin_HP0902-like"/>
    <property type="match status" value="1"/>
</dbReference>
<dbReference type="PANTHER" id="PTHR37694:SF1">
    <property type="entry name" value="SLR8022 PROTEIN"/>
    <property type="match status" value="1"/>
</dbReference>
<evidence type="ECO:0000313" key="3">
    <source>
        <dbReference type="Proteomes" id="UP001328425"/>
    </source>
</evidence>
<gene>
    <name evidence="2" type="ORF">PV361_07720</name>
</gene>
<comment type="caution">
    <text evidence="2">The sequence shown here is derived from an EMBL/GenBank/DDBJ whole genome shotgun (WGS) entry which is preliminary data.</text>
</comment>
<dbReference type="Gene3D" id="2.60.120.10">
    <property type="entry name" value="Jelly Rolls"/>
    <property type="match status" value="2"/>
</dbReference>
<feature type="domain" description="Cupin type-2" evidence="1">
    <location>
        <begin position="145"/>
        <end position="208"/>
    </location>
</feature>